<evidence type="ECO:0000313" key="3">
    <source>
        <dbReference type="Proteomes" id="UP001194468"/>
    </source>
</evidence>
<reference evidence="2" key="2">
    <citation type="journal article" date="2020" name="Nat. Commun.">
        <title>Large-scale genome sequencing of mycorrhizal fungi provides insights into the early evolution of symbiotic traits.</title>
        <authorList>
            <person name="Miyauchi S."/>
            <person name="Kiss E."/>
            <person name="Kuo A."/>
            <person name="Drula E."/>
            <person name="Kohler A."/>
            <person name="Sanchez-Garcia M."/>
            <person name="Morin E."/>
            <person name="Andreopoulos B."/>
            <person name="Barry K.W."/>
            <person name="Bonito G."/>
            <person name="Buee M."/>
            <person name="Carver A."/>
            <person name="Chen C."/>
            <person name="Cichocki N."/>
            <person name="Clum A."/>
            <person name="Culley D."/>
            <person name="Crous P.W."/>
            <person name="Fauchery L."/>
            <person name="Girlanda M."/>
            <person name="Hayes R.D."/>
            <person name="Keri Z."/>
            <person name="LaButti K."/>
            <person name="Lipzen A."/>
            <person name="Lombard V."/>
            <person name="Magnuson J."/>
            <person name="Maillard F."/>
            <person name="Murat C."/>
            <person name="Nolan M."/>
            <person name="Ohm R.A."/>
            <person name="Pangilinan J."/>
            <person name="Pereira M.F."/>
            <person name="Perotto S."/>
            <person name="Peter M."/>
            <person name="Pfister S."/>
            <person name="Riley R."/>
            <person name="Sitrit Y."/>
            <person name="Stielow J.B."/>
            <person name="Szollosi G."/>
            <person name="Zifcakova L."/>
            <person name="Stursova M."/>
            <person name="Spatafora J.W."/>
            <person name="Tedersoo L."/>
            <person name="Vaario L.M."/>
            <person name="Yamada A."/>
            <person name="Yan M."/>
            <person name="Wang P."/>
            <person name="Xu J."/>
            <person name="Bruns T."/>
            <person name="Baldrian P."/>
            <person name="Vilgalys R."/>
            <person name="Dunand C."/>
            <person name="Henrissat B."/>
            <person name="Grigoriev I.V."/>
            <person name="Hibbett D."/>
            <person name="Nagy L.G."/>
            <person name="Martin F.M."/>
        </authorList>
    </citation>
    <scope>NUCLEOTIDE SEQUENCE</scope>
    <source>
        <strain evidence="2">BED1</strain>
    </source>
</reference>
<comment type="caution">
    <text evidence="2">The sequence shown here is derived from an EMBL/GenBank/DDBJ whole genome shotgun (WGS) entry which is preliminary data.</text>
</comment>
<evidence type="ECO:0000256" key="1">
    <source>
        <dbReference type="SAM" id="Phobius"/>
    </source>
</evidence>
<keyword evidence="1" id="KW-0472">Membrane</keyword>
<protein>
    <submittedName>
        <fullName evidence="2">Uncharacterized protein</fullName>
    </submittedName>
</protein>
<keyword evidence="1" id="KW-1133">Transmembrane helix</keyword>
<keyword evidence="3" id="KW-1185">Reference proteome</keyword>
<dbReference type="EMBL" id="WHUW01000251">
    <property type="protein sequence ID" value="KAF8416612.1"/>
    <property type="molecule type" value="Genomic_DNA"/>
</dbReference>
<gene>
    <name evidence="2" type="ORF">L210DRAFT_3582384</name>
</gene>
<proteinExistence type="predicted"/>
<dbReference type="AlphaFoldDB" id="A0AAD4G636"/>
<accession>A0AAD4G636</accession>
<keyword evidence="1" id="KW-0812">Transmembrane</keyword>
<organism evidence="2 3">
    <name type="scientific">Boletus edulis BED1</name>
    <dbReference type="NCBI Taxonomy" id="1328754"/>
    <lineage>
        <taxon>Eukaryota</taxon>
        <taxon>Fungi</taxon>
        <taxon>Dikarya</taxon>
        <taxon>Basidiomycota</taxon>
        <taxon>Agaricomycotina</taxon>
        <taxon>Agaricomycetes</taxon>
        <taxon>Agaricomycetidae</taxon>
        <taxon>Boletales</taxon>
        <taxon>Boletineae</taxon>
        <taxon>Boletaceae</taxon>
        <taxon>Boletoideae</taxon>
        <taxon>Boletus</taxon>
    </lineage>
</organism>
<reference evidence="2" key="1">
    <citation type="submission" date="2019-10" db="EMBL/GenBank/DDBJ databases">
        <authorList>
            <consortium name="DOE Joint Genome Institute"/>
            <person name="Kuo A."/>
            <person name="Miyauchi S."/>
            <person name="Kiss E."/>
            <person name="Drula E."/>
            <person name="Kohler A."/>
            <person name="Sanchez-Garcia M."/>
            <person name="Andreopoulos B."/>
            <person name="Barry K.W."/>
            <person name="Bonito G."/>
            <person name="Buee M."/>
            <person name="Carver A."/>
            <person name="Chen C."/>
            <person name="Cichocki N."/>
            <person name="Clum A."/>
            <person name="Culley D."/>
            <person name="Crous P.W."/>
            <person name="Fauchery L."/>
            <person name="Girlanda M."/>
            <person name="Hayes R."/>
            <person name="Keri Z."/>
            <person name="LaButti K."/>
            <person name="Lipzen A."/>
            <person name="Lombard V."/>
            <person name="Magnuson J."/>
            <person name="Maillard F."/>
            <person name="Morin E."/>
            <person name="Murat C."/>
            <person name="Nolan M."/>
            <person name="Ohm R."/>
            <person name="Pangilinan J."/>
            <person name="Pereira M."/>
            <person name="Perotto S."/>
            <person name="Peter M."/>
            <person name="Riley R."/>
            <person name="Sitrit Y."/>
            <person name="Stielow B."/>
            <person name="Szollosi G."/>
            <person name="Zifcakova L."/>
            <person name="Stursova M."/>
            <person name="Spatafora J.W."/>
            <person name="Tedersoo L."/>
            <person name="Vaario L.-M."/>
            <person name="Yamada A."/>
            <person name="Yan M."/>
            <person name="Wang P."/>
            <person name="Xu J."/>
            <person name="Bruns T."/>
            <person name="Baldrian P."/>
            <person name="Vilgalys R."/>
            <person name="Henrissat B."/>
            <person name="Grigoriev I.V."/>
            <person name="Hibbett D."/>
            <person name="Nagy L.G."/>
            <person name="Martin F.M."/>
        </authorList>
    </citation>
    <scope>NUCLEOTIDE SEQUENCE</scope>
    <source>
        <strain evidence="2">BED1</strain>
    </source>
</reference>
<name>A0AAD4G636_BOLED</name>
<evidence type="ECO:0000313" key="2">
    <source>
        <dbReference type="EMBL" id="KAF8416612.1"/>
    </source>
</evidence>
<sequence length="133" mass="14590">MIWIGGQLGPSQGGFERTVGESQVMQVVTMWRLNINKVPVILASVASLVLFIMVIWLIEVPLRIPHTSASITGISVLEILWVVSHSQTLHEHMTEIEAPSLDNLRQAGMFQISLGEIHGPQAIVSESVEGLLE</sequence>
<dbReference type="Proteomes" id="UP001194468">
    <property type="component" value="Unassembled WGS sequence"/>
</dbReference>
<feature type="transmembrane region" description="Helical" evidence="1">
    <location>
        <begin position="40"/>
        <end position="58"/>
    </location>
</feature>